<gene>
    <name evidence="2" type="ORF">EOD42_12545</name>
</gene>
<dbReference type="EMBL" id="SACL01000004">
    <property type="protein sequence ID" value="RVT95957.1"/>
    <property type="molecule type" value="Genomic_DNA"/>
</dbReference>
<dbReference type="Proteomes" id="UP000282957">
    <property type="component" value="Unassembled WGS sequence"/>
</dbReference>
<comment type="caution">
    <text evidence="2">The sequence shown here is derived from an EMBL/GenBank/DDBJ whole genome shotgun (WGS) entry which is preliminary data.</text>
</comment>
<dbReference type="AlphaFoldDB" id="A0A437ME90"/>
<evidence type="ECO:0000313" key="2">
    <source>
        <dbReference type="EMBL" id="RVT95957.1"/>
    </source>
</evidence>
<evidence type="ECO:0000256" key="1">
    <source>
        <dbReference type="HAMAP-Rule" id="MF_00775"/>
    </source>
</evidence>
<keyword evidence="3" id="KW-1185">Reference proteome</keyword>
<accession>A0A437ME90</accession>
<name>A0A437ME90_9PROT</name>
<dbReference type="PANTHER" id="PTHR37315">
    <property type="entry name" value="UPF0311 PROTEIN BLR7842"/>
    <property type="match status" value="1"/>
</dbReference>
<reference evidence="2 3" key="1">
    <citation type="submission" date="2019-01" db="EMBL/GenBank/DDBJ databases">
        <authorList>
            <person name="Chen W.-M."/>
        </authorList>
    </citation>
    <scope>NUCLEOTIDE SEQUENCE [LARGE SCALE GENOMIC DNA]</scope>
    <source>
        <strain evidence="2 3">CCP-6</strain>
    </source>
</reference>
<protein>
    <recommendedName>
        <fullName evidence="1">UPF0311 protein EOD42_12545</fullName>
    </recommendedName>
</protein>
<comment type="similarity">
    <text evidence="1">Belongs to the UPF0311 family.</text>
</comment>
<dbReference type="InterPro" id="IPR020915">
    <property type="entry name" value="UPF0311"/>
</dbReference>
<dbReference type="RefSeq" id="WP_127787890.1">
    <property type="nucleotide sequence ID" value="NZ_SACL01000004.1"/>
</dbReference>
<dbReference type="Pfam" id="PF11578">
    <property type="entry name" value="DUF3237"/>
    <property type="match status" value="1"/>
</dbReference>
<sequence>MAPLPVNTEYLCTLSLKVGAPAPVGDAGKHDLRIVPVIGGTATGPGLNAEVVAGASADWLRIEPDGTTHIDVKLTLKTASGAHLFLQYNGFRAGPPEVLAALGRGEAVPVDQYYFRVTARFETAEPSLAWLNRVVVVGIGQRPPTGPQYDLYVVK</sequence>
<dbReference type="OrthoDB" id="5294829at2"/>
<proteinExistence type="inferred from homology"/>
<organism evidence="2 3">
    <name type="scientific">Rhodovarius crocodyli</name>
    <dbReference type="NCBI Taxonomy" id="1979269"/>
    <lineage>
        <taxon>Bacteria</taxon>
        <taxon>Pseudomonadati</taxon>
        <taxon>Pseudomonadota</taxon>
        <taxon>Alphaproteobacteria</taxon>
        <taxon>Acetobacterales</taxon>
        <taxon>Roseomonadaceae</taxon>
        <taxon>Rhodovarius</taxon>
    </lineage>
</organism>
<evidence type="ECO:0000313" key="3">
    <source>
        <dbReference type="Proteomes" id="UP000282957"/>
    </source>
</evidence>
<dbReference type="Gene3D" id="2.40.160.20">
    <property type="match status" value="1"/>
</dbReference>
<dbReference type="HAMAP" id="MF_00775">
    <property type="entry name" value="UPF0311"/>
    <property type="match status" value="1"/>
</dbReference>
<dbReference type="PANTHER" id="PTHR37315:SF1">
    <property type="entry name" value="UPF0311 PROTEIN BLR7842"/>
    <property type="match status" value="1"/>
</dbReference>